<name>A0A164ZJE7_9AGAM</name>
<keyword evidence="4" id="KW-0539">Nucleus</keyword>
<evidence type="ECO:0000259" key="5">
    <source>
        <dbReference type="PROSITE" id="PS50166"/>
    </source>
</evidence>
<comment type="similarity">
    <text evidence="2">Belongs to the importin beta family.</text>
</comment>
<dbReference type="PANTHER" id="PTHR10997:SF7">
    <property type="entry name" value="IMPORTIN-11"/>
    <property type="match status" value="1"/>
</dbReference>
<evidence type="ECO:0000313" key="7">
    <source>
        <dbReference type="Proteomes" id="UP000076722"/>
    </source>
</evidence>
<dbReference type="GO" id="GO:0005635">
    <property type="term" value="C:nuclear envelope"/>
    <property type="evidence" value="ECO:0007669"/>
    <property type="project" value="TreeGrafter"/>
</dbReference>
<dbReference type="GO" id="GO:0031267">
    <property type="term" value="F:small GTPase binding"/>
    <property type="evidence" value="ECO:0007669"/>
    <property type="project" value="InterPro"/>
</dbReference>
<dbReference type="PANTHER" id="PTHR10997">
    <property type="entry name" value="IMPORTIN-7, 8, 11"/>
    <property type="match status" value="1"/>
</dbReference>
<dbReference type="EMBL" id="KV419396">
    <property type="protein sequence ID" value="KZS97781.1"/>
    <property type="molecule type" value="Genomic_DNA"/>
</dbReference>
<evidence type="ECO:0000256" key="4">
    <source>
        <dbReference type="ARBA" id="ARBA00023242"/>
    </source>
</evidence>
<dbReference type="InterPro" id="IPR058669">
    <property type="entry name" value="TPR_IPO7/11-like"/>
</dbReference>
<keyword evidence="7" id="KW-1185">Reference proteome</keyword>
<evidence type="ECO:0000256" key="1">
    <source>
        <dbReference type="ARBA" id="ARBA00004123"/>
    </source>
</evidence>
<dbReference type="SUPFAM" id="SSF48371">
    <property type="entry name" value="ARM repeat"/>
    <property type="match status" value="1"/>
</dbReference>
<evidence type="ECO:0000256" key="3">
    <source>
        <dbReference type="ARBA" id="ARBA00022448"/>
    </source>
</evidence>
<reference evidence="6 7" key="1">
    <citation type="journal article" date="2016" name="Mol. Biol. Evol.">
        <title>Comparative Genomics of Early-Diverging Mushroom-Forming Fungi Provides Insights into the Origins of Lignocellulose Decay Capabilities.</title>
        <authorList>
            <person name="Nagy L.G."/>
            <person name="Riley R."/>
            <person name="Tritt A."/>
            <person name="Adam C."/>
            <person name="Daum C."/>
            <person name="Floudas D."/>
            <person name="Sun H."/>
            <person name="Yadav J.S."/>
            <person name="Pangilinan J."/>
            <person name="Larsson K.H."/>
            <person name="Matsuura K."/>
            <person name="Barry K."/>
            <person name="Labutti K."/>
            <person name="Kuo R."/>
            <person name="Ohm R.A."/>
            <person name="Bhattacharya S.S."/>
            <person name="Shirouzu T."/>
            <person name="Yoshinaga Y."/>
            <person name="Martin F.M."/>
            <person name="Grigoriev I.V."/>
            <person name="Hibbett D.S."/>
        </authorList>
    </citation>
    <scope>NUCLEOTIDE SEQUENCE [LARGE SCALE GENOMIC DNA]</scope>
    <source>
        <strain evidence="6 7">HHB9708</strain>
    </source>
</reference>
<sequence length="1031" mass="115208">MVKPPTNGTDQPVPPDQILQALVDATSQDPALLKSSAERLKAYADHPGTWDVIYTAASYRDLALHVRQMAIIQFKNGAITRWRSRKYLSDDQRANIRTKALTFLDETDDIIADCNAVIVSKIARADYPTLWPTLIAQLSTVLSAQAQQRFATPVIDMANTLVLRRALKTLSLITKEFAAMKMLTGVRTMSKIISDLHPLMISQYSQFSTSFQSRFSLETLEDQQLLLDITLAHSIFKSLSHMMTWLWLKVDKAEFASMQQSLLDFFQGCVNQVTTIVGARLLVLKALKDTGLAPSQAAAQCLNMLNKHILAFGKMFRKWQKTSSSRFVKLPSCSQLVLYYWGLVEQAANGTGEDIDDSSTVLFPVRLLVQAMSIFKESLKEWSPIRKTNAEQIVLSQDFVEKSVTLLITRFIPLTPVDLEKWSEDPEEWNNEEDKDADSYEYELRPCSERVLLTLTVQYRHFAVPLILAAFNQVKGTTANDLQGIVQKETMYCVVGRCASRLRGEIDFESWLRDQLVPEAQQSDPNYRVLKRRISWTVGRWVAEGSSTTTQVSSTTWELLTHLLCDRGTGSDTIVRLAAAVAIREVVDAVDFKFDTFAPFLRPVVEGLLQIIEEVDTLQSKRKASDSLNVVITQAKLHIVPFMHLIAQRLPALWTEADTQGDYLFKASILTTMTQLVNATQESSSTLTSVVVSFITEAMSPNNRVQLDNEGFQLWTAAVRNSTSLAPAHGERGLFDLFPECIVILSENLDVLGSALGIAEAYILLDPSLVLGRYCHELFSAYVSAISKIATANIKEIILSLNLIVQLAPSTLWAQAMHTSGLFALMVQNIIEDHQSPDLITHYLFVFARIVLQDPSTFLQLISATAALKNVVEEIIFNGLLDQWRGKYDNIAEIRNCKLSALGLASLVGTGHPVVLDRLGTDIFDLWMECFGILEESLPPSTQMDKPLILHWQVDGVSDPELRHSDGTLEEQRRRQLASRDPVQTTKLTAFIAAKLQEAQAVCGGPDVFQAKFLGKVNADVIRDLQAELAK</sequence>
<gene>
    <name evidence="6" type="ORF">SISNIDRAFT_405561</name>
</gene>
<organism evidence="6 7">
    <name type="scientific">Sistotremastrum niveocremeum HHB9708</name>
    <dbReference type="NCBI Taxonomy" id="1314777"/>
    <lineage>
        <taxon>Eukaryota</taxon>
        <taxon>Fungi</taxon>
        <taxon>Dikarya</taxon>
        <taxon>Basidiomycota</taxon>
        <taxon>Agaricomycotina</taxon>
        <taxon>Agaricomycetes</taxon>
        <taxon>Sistotremastrales</taxon>
        <taxon>Sistotremastraceae</taxon>
        <taxon>Sertulicium</taxon>
        <taxon>Sertulicium niveocremeum</taxon>
    </lineage>
</organism>
<dbReference type="Pfam" id="PF03810">
    <property type="entry name" value="IBN_N"/>
    <property type="match status" value="1"/>
</dbReference>
<dbReference type="InterPro" id="IPR016024">
    <property type="entry name" value="ARM-type_fold"/>
</dbReference>
<protein>
    <submittedName>
        <fullName evidence="6">ARM repeat-containing protein</fullName>
    </submittedName>
</protein>
<dbReference type="GO" id="GO:0005829">
    <property type="term" value="C:cytosol"/>
    <property type="evidence" value="ECO:0007669"/>
    <property type="project" value="TreeGrafter"/>
</dbReference>
<dbReference type="Proteomes" id="UP000076722">
    <property type="component" value="Unassembled WGS sequence"/>
</dbReference>
<dbReference type="OrthoDB" id="361693at2759"/>
<keyword evidence="3" id="KW-0813">Transport</keyword>
<accession>A0A164ZJE7</accession>
<feature type="domain" description="Importin N-terminal" evidence="5">
    <location>
        <begin position="36"/>
        <end position="106"/>
    </location>
</feature>
<dbReference type="InterPro" id="IPR011989">
    <property type="entry name" value="ARM-like"/>
</dbReference>
<dbReference type="InterPro" id="IPR001494">
    <property type="entry name" value="Importin-beta_N"/>
</dbReference>
<dbReference type="Pfam" id="PF25758">
    <property type="entry name" value="TPR_IPO11"/>
    <property type="match status" value="1"/>
</dbReference>
<comment type="subcellular location">
    <subcellularLocation>
        <location evidence="1">Nucleus</location>
    </subcellularLocation>
</comment>
<proteinExistence type="inferred from homology"/>
<dbReference type="AlphaFoldDB" id="A0A164ZJE7"/>
<dbReference type="PROSITE" id="PS50166">
    <property type="entry name" value="IMPORTIN_B_NT"/>
    <property type="match status" value="1"/>
</dbReference>
<dbReference type="Gene3D" id="1.25.10.10">
    <property type="entry name" value="Leucine-rich Repeat Variant"/>
    <property type="match status" value="1"/>
</dbReference>
<evidence type="ECO:0000313" key="6">
    <source>
        <dbReference type="EMBL" id="KZS97781.1"/>
    </source>
</evidence>
<dbReference type="STRING" id="1314777.A0A164ZJE7"/>
<dbReference type="GO" id="GO:0006606">
    <property type="term" value="P:protein import into nucleus"/>
    <property type="evidence" value="ECO:0007669"/>
    <property type="project" value="TreeGrafter"/>
</dbReference>
<evidence type="ECO:0000256" key="2">
    <source>
        <dbReference type="ARBA" id="ARBA00007991"/>
    </source>
</evidence>